<dbReference type="InterPro" id="IPR008841">
    <property type="entry name" value="Siphovirus-type_tail_N"/>
</dbReference>
<dbReference type="Pfam" id="PF05709">
    <property type="entry name" value="Sipho_tail"/>
    <property type="match status" value="1"/>
</dbReference>
<dbReference type="InterPro" id="IPR006520">
    <property type="entry name" value="Dit_BPSPP_N"/>
</dbReference>
<dbReference type="EMBL" id="CP000829">
    <property type="protein sequence ID" value="ACI61739.1"/>
    <property type="molecule type" value="Genomic_DNA"/>
</dbReference>
<accession>A0A0H3C199</accession>
<organism evidence="3 4">
    <name type="scientific">Streptococcus pyogenes serotype M49 (strain NZ131)</name>
    <dbReference type="NCBI Taxonomy" id="471876"/>
    <lineage>
        <taxon>Bacteria</taxon>
        <taxon>Bacillati</taxon>
        <taxon>Bacillota</taxon>
        <taxon>Bacilli</taxon>
        <taxon>Lactobacillales</taxon>
        <taxon>Streptococcaceae</taxon>
        <taxon>Streptococcus</taxon>
    </lineage>
</organism>
<sequence length="259" mass="29391">MYEFNDTIRGTPKVTFNLKTTIGGKVLEDELNNGFGTFRTLTVSGRDVVDLEHQTTSVLGRNGEYFHNATVEVRKLEIKAKISGKDNKSMRLQYEKLNKLIVSHNQVFLSFSDEPDRNYLGIFKSKDVPEEVSNEQIIGLVFICYDPFKMSGIKTKKGDVVQNDGLFNTKPIITLNLSSPTEEIKLLHVESQKYIRLTGTYTIDEIKIDMATGKITQNGRNILGDLDMVNSRYFELRPGVNTLKCDNATITAEFREVYL</sequence>
<dbReference type="Gene3D" id="2.60.120.860">
    <property type="match status" value="1"/>
</dbReference>
<dbReference type="KEGG" id="soz:Spy49_1467c"/>
<evidence type="ECO:0000313" key="3">
    <source>
        <dbReference type="EMBL" id="ACI61739.1"/>
    </source>
</evidence>
<dbReference type="AlphaFoldDB" id="A0A0H3C199"/>
<evidence type="ECO:0008006" key="5">
    <source>
        <dbReference type="Google" id="ProtNLM"/>
    </source>
</evidence>
<name>A0A0H3C199_STRPZ</name>
<dbReference type="Gene3D" id="2.40.30.200">
    <property type="match status" value="1"/>
</dbReference>
<evidence type="ECO:0000259" key="2">
    <source>
        <dbReference type="Pfam" id="PF22768"/>
    </source>
</evidence>
<dbReference type="InterPro" id="IPR054738">
    <property type="entry name" value="Siphovirus-type_tail_C"/>
</dbReference>
<dbReference type="Proteomes" id="UP000001039">
    <property type="component" value="Chromosome"/>
</dbReference>
<protein>
    <recommendedName>
        <fullName evidence="5">Phage tail protein</fullName>
    </recommendedName>
</protein>
<reference evidence="3 4" key="1">
    <citation type="journal article" date="2008" name="J. Bacteriol.">
        <title>Genome sequence of a nephritogenic and highly transformable M49 strain of Streptococcus pyogenes.</title>
        <authorList>
            <person name="McShan W.M."/>
            <person name="Ferretti J.J."/>
            <person name="Karasawa T."/>
            <person name="Suvorov A.N."/>
            <person name="Lin S."/>
            <person name="Qin B."/>
            <person name="Jia H."/>
            <person name="Kenton S."/>
            <person name="Najar F."/>
            <person name="Wu H."/>
            <person name="Scott J."/>
            <person name="Roe B.A."/>
            <person name="Savic D.J."/>
        </authorList>
    </citation>
    <scope>NUCLEOTIDE SEQUENCE [LARGE SCALE GENOMIC DNA]</scope>
    <source>
        <strain evidence="3 4">NZ131</strain>
    </source>
</reference>
<dbReference type="HOGENOM" id="CLU_1085514_0_0_9"/>
<feature type="domain" description="Siphovirus-type tail component RIFT-related" evidence="1">
    <location>
        <begin position="30"/>
        <end position="134"/>
    </location>
</feature>
<proteinExistence type="predicted"/>
<feature type="domain" description="Siphovirus-type tail component C-terminal" evidence="2">
    <location>
        <begin position="164"/>
        <end position="258"/>
    </location>
</feature>
<evidence type="ECO:0000259" key="1">
    <source>
        <dbReference type="Pfam" id="PF05709"/>
    </source>
</evidence>
<evidence type="ECO:0000313" key="4">
    <source>
        <dbReference type="Proteomes" id="UP000001039"/>
    </source>
</evidence>
<dbReference type="Pfam" id="PF22768">
    <property type="entry name" value="SPP1_Dit"/>
    <property type="match status" value="1"/>
</dbReference>
<gene>
    <name evidence="3" type="ordered locus">Spy49_1467c</name>
</gene>
<dbReference type="NCBIfam" id="TIGR01633">
    <property type="entry name" value="phi3626_gp14_N"/>
    <property type="match status" value="1"/>
</dbReference>